<keyword evidence="2" id="KW-1185">Reference proteome</keyword>
<accession>A0A9X4NZC1</accession>
<gene>
    <name evidence="1" type="ORF">NF717_12380</name>
</gene>
<comment type="caution">
    <text evidence="1">The sequence shown here is derived from an EMBL/GenBank/DDBJ whole genome shotgun (WGS) entry which is preliminary data.</text>
</comment>
<proteinExistence type="predicted"/>
<organism evidence="1 2">
    <name type="scientific">Lactococcus formosensis</name>
    <dbReference type="NCBI Taxonomy" id="1281486"/>
    <lineage>
        <taxon>Bacteria</taxon>
        <taxon>Bacillati</taxon>
        <taxon>Bacillota</taxon>
        <taxon>Bacilli</taxon>
        <taxon>Lactobacillales</taxon>
        <taxon>Streptococcaceae</taxon>
        <taxon>Lactococcus</taxon>
    </lineage>
</organism>
<dbReference type="AlphaFoldDB" id="A0A9X4NZC1"/>
<evidence type="ECO:0000313" key="1">
    <source>
        <dbReference type="EMBL" id="MDG6146432.1"/>
    </source>
</evidence>
<feature type="non-terminal residue" evidence="1">
    <location>
        <position position="75"/>
    </location>
</feature>
<dbReference type="Proteomes" id="UP001153199">
    <property type="component" value="Unassembled WGS sequence"/>
</dbReference>
<protein>
    <submittedName>
        <fullName evidence="1">Uncharacterized protein</fullName>
    </submittedName>
</protein>
<evidence type="ECO:0000313" key="2">
    <source>
        <dbReference type="Proteomes" id="UP001153199"/>
    </source>
</evidence>
<sequence>CESCAEPDRSPLTEFYAGVLVPGFPDDYRTVFARMTADGRPLDRQLAELPPASPGCLVVVSGLDYATLRLGPRAQ</sequence>
<name>A0A9X4NZC1_9LACT</name>
<reference evidence="1" key="1">
    <citation type="submission" date="2022-06" db="EMBL/GenBank/DDBJ databases">
        <title>Lactococcus from bovine mastitis in China.</title>
        <authorList>
            <person name="Lin Y."/>
            <person name="Han B."/>
        </authorList>
    </citation>
    <scope>NUCLEOTIDE SEQUENCE</scope>
    <source>
        <strain evidence="1">Ningxia-I-26</strain>
    </source>
</reference>
<dbReference type="RefSeq" id="WP_279369223.1">
    <property type="nucleotide sequence ID" value="NZ_JAMWFV010000221.1"/>
</dbReference>
<dbReference type="EMBL" id="JAMWFV010000221">
    <property type="protein sequence ID" value="MDG6146432.1"/>
    <property type="molecule type" value="Genomic_DNA"/>
</dbReference>
<feature type="non-terminal residue" evidence="1">
    <location>
        <position position="1"/>
    </location>
</feature>